<organism evidence="2 3">
    <name type="scientific">Manduca sexta</name>
    <name type="common">Tobacco hawkmoth</name>
    <name type="synonym">Tobacco hornworm</name>
    <dbReference type="NCBI Taxonomy" id="7130"/>
    <lineage>
        <taxon>Eukaryota</taxon>
        <taxon>Metazoa</taxon>
        <taxon>Ecdysozoa</taxon>
        <taxon>Arthropoda</taxon>
        <taxon>Hexapoda</taxon>
        <taxon>Insecta</taxon>
        <taxon>Pterygota</taxon>
        <taxon>Neoptera</taxon>
        <taxon>Endopterygota</taxon>
        <taxon>Lepidoptera</taxon>
        <taxon>Glossata</taxon>
        <taxon>Ditrysia</taxon>
        <taxon>Bombycoidea</taxon>
        <taxon>Sphingidae</taxon>
        <taxon>Sphinginae</taxon>
        <taxon>Sphingini</taxon>
        <taxon>Manduca</taxon>
    </lineage>
</organism>
<keyword evidence="3" id="KW-1185">Reference proteome</keyword>
<accession>A0A921ZWH2</accession>
<evidence type="ECO:0000313" key="3">
    <source>
        <dbReference type="Proteomes" id="UP000791440"/>
    </source>
</evidence>
<dbReference type="EMBL" id="JH669289">
    <property type="protein sequence ID" value="KAG6464905.1"/>
    <property type="molecule type" value="Genomic_DNA"/>
</dbReference>
<gene>
    <name evidence="2" type="ORF">O3G_MSEX014805</name>
</gene>
<dbReference type="EMBL" id="JH669289">
    <property type="protein sequence ID" value="KAG6464904.1"/>
    <property type="molecule type" value="Genomic_DNA"/>
</dbReference>
<reference evidence="2" key="1">
    <citation type="journal article" date="2016" name="Insect Biochem. Mol. Biol.">
        <title>Multifaceted biological insights from a draft genome sequence of the tobacco hornworm moth, Manduca sexta.</title>
        <authorList>
            <person name="Kanost M.R."/>
            <person name="Arrese E.L."/>
            <person name="Cao X."/>
            <person name="Chen Y.R."/>
            <person name="Chellapilla S."/>
            <person name="Goldsmith M.R."/>
            <person name="Grosse-Wilde E."/>
            <person name="Heckel D.G."/>
            <person name="Herndon N."/>
            <person name="Jiang H."/>
            <person name="Papanicolaou A."/>
            <person name="Qu J."/>
            <person name="Soulages J.L."/>
            <person name="Vogel H."/>
            <person name="Walters J."/>
            <person name="Waterhouse R.M."/>
            <person name="Ahn S.J."/>
            <person name="Almeida F.C."/>
            <person name="An C."/>
            <person name="Aqrawi P."/>
            <person name="Bretschneider A."/>
            <person name="Bryant W.B."/>
            <person name="Bucks S."/>
            <person name="Chao H."/>
            <person name="Chevignon G."/>
            <person name="Christen J.M."/>
            <person name="Clarke D.F."/>
            <person name="Dittmer N.T."/>
            <person name="Ferguson L.C.F."/>
            <person name="Garavelou S."/>
            <person name="Gordon K.H.J."/>
            <person name="Gunaratna R.T."/>
            <person name="Han Y."/>
            <person name="Hauser F."/>
            <person name="He Y."/>
            <person name="Heidel-Fischer H."/>
            <person name="Hirsh A."/>
            <person name="Hu Y."/>
            <person name="Jiang H."/>
            <person name="Kalra D."/>
            <person name="Klinner C."/>
            <person name="Konig C."/>
            <person name="Kovar C."/>
            <person name="Kroll A.R."/>
            <person name="Kuwar S.S."/>
            <person name="Lee S.L."/>
            <person name="Lehman R."/>
            <person name="Li K."/>
            <person name="Li Z."/>
            <person name="Liang H."/>
            <person name="Lovelace S."/>
            <person name="Lu Z."/>
            <person name="Mansfield J.H."/>
            <person name="McCulloch K.J."/>
            <person name="Mathew T."/>
            <person name="Morton B."/>
            <person name="Muzny D.M."/>
            <person name="Neunemann D."/>
            <person name="Ongeri F."/>
            <person name="Pauchet Y."/>
            <person name="Pu L.L."/>
            <person name="Pyrousis I."/>
            <person name="Rao X.J."/>
            <person name="Redding A."/>
            <person name="Roesel C."/>
            <person name="Sanchez-Gracia A."/>
            <person name="Schaack S."/>
            <person name="Shukla A."/>
            <person name="Tetreau G."/>
            <person name="Wang Y."/>
            <person name="Xiong G.H."/>
            <person name="Traut W."/>
            <person name="Walsh T.K."/>
            <person name="Worley K.C."/>
            <person name="Wu D."/>
            <person name="Wu W."/>
            <person name="Wu Y.Q."/>
            <person name="Zhang X."/>
            <person name="Zou Z."/>
            <person name="Zucker H."/>
            <person name="Briscoe A.D."/>
            <person name="Burmester T."/>
            <person name="Clem R.J."/>
            <person name="Feyereisen R."/>
            <person name="Grimmelikhuijzen C.J.P."/>
            <person name="Hamodrakas S.J."/>
            <person name="Hansson B.S."/>
            <person name="Huguet E."/>
            <person name="Jermiin L.S."/>
            <person name="Lan Q."/>
            <person name="Lehman H.K."/>
            <person name="Lorenzen M."/>
            <person name="Merzendorfer H."/>
            <person name="Michalopoulos I."/>
            <person name="Morton D.B."/>
            <person name="Muthukrishnan S."/>
            <person name="Oakeshott J.G."/>
            <person name="Palmer W."/>
            <person name="Park Y."/>
            <person name="Passarelli A.L."/>
            <person name="Rozas J."/>
            <person name="Schwartz L.M."/>
            <person name="Smith W."/>
            <person name="Southgate A."/>
            <person name="Vilcinskas A."/>
            <person name="Vogt R."/>
            <person name="Wang P."/>
            <person name="Werren J."/>
            <person name="Yu X.Q."/>
            <person name="Zhou J.J."/>
            <person name="Brown S.J."/>
            <person name="Scherer S.E."/>
            <person name="Richards S."/>
            <person name="Blissard G.W."/>
        </authorList>
    </citation>
    <scope>NUCLEOTIDE SEQUENCE</scope>
</reference>
<sequence>MLSVLCFILLLSLTVSQFEFSYNRDTPTYIKKALREKNMYRPRPHQKKTTISNLTLKQVFNKIKDITRALNSNAKKNGYKVDYKFRILNNV</sequence>
<dbReference type="AlphaFoldDB" id="A0A921ZWH2"/>
<comment type="caution">
    <text evidence="2">The sequence shown here is derived from an EMBL/GenBank/DDBJ whole genome shotgun (WGS) entry which is preliminary data.</text>
</comment>
<feature type="signal peptide" evidence="1">
    <location>
        <begin position="1"/>
        <end position="16"/>
    </location>
</feature>
<keyword evidence="1" id="KW-0732">Signal</keyword>
<dbReference type="Proteomes" id="UP000791440">
    <property type="component" value="Unassembled WGS sequence"/>
</dbReference>
<feature type="chain" id="PRO_5038324579" evidence="1">
    <location>
        <begin position="17"/>
        <end position="91"/>
    </location>
</feature>
<proteinExistence type="predicted"/>
<evidence type="ECO:0000256" key="1">
    <source>
        <dbReference type="SAM" id="SignalP"/>
    </source>
</evidence>
<protein>
    <submittedName>
        <fullName evidence="2">Uncharacterized protein</fullName>
    </submittedName>
</protein>
<reference evidence="2" key="2">
    <citation type="submission" date="2020-12" db="EMBL/GenBank/DDBJ databases">
        <authorList>
            <person name="Kanost M."/>
        </authorList>
    </citation>
    <scope>NUCLEOTIDE SEQUENCE</scope>
</reference>
<evidence type="ECO:0000313" key="2">
    <source>
        <dbReference type="EMBL" id="KAG6464904.1"/>
    </source>
</evidence>
<name>A0A921ZWH2_MANSE</name>